<feature type="transmembrane region" description="Helical" evidence="8">
    <location>
        <begin position="159"/>
        <end position="182"/>
    </location>
</feature>
<keyword evidence="3" id="KW-1003">Cell membrane</keyword>
<feature type="transmembrane region" description="Helical" evidence="8">
    <location>
        <begin position="256"/>
        <end position="276"/>
    </location>
</feature>
<keyword evidence="4" id="KW-0762">Sugar transport</keyword>
<reference evidence="10 11" key="1">
    <citation type="submission" date="2014-12" db="EMBL/GenBank/DDBJ databases">
        <title>Genome sequencing of Photobacterium gaetbulicola AD005a.</title>
        <authorList>
            <person name="Adrian T.G.S."/>
            <person name="Chan K.G."/>
        </authorList>
    </citation>
    <scope>NUCLEOTIDE SEQUENCE [LARGE SCALE GENOMIC DNA]</scope>
    <source>
        <strain evidence="10 11">AD005a</strain>
    </source>
</reference>
<dbReference type="Pfam" id="PF13303">
    <property type="entry name" value="PTS_EIIC_2"/>
    <property type="match status" value="1"/>
</dbReference>
<evidence type="ECO:0000259" key="9">
    <source>
        <dbReference type="Pfam" id="PF13303"/>
    </source>
</evidence>
<feature type="transmembrane region" description="Helical" evidence="8">
    <location>
        <begin position="302"/>
        <end position="324"/>
    </location>
</feature>
<feature type="transmembrane region" description="Helical" evidence="8">
    <location>
        <begin position="194"/>
        <end position="218"/>
    </location>
</feature>
<evidence type="ECO:0000256" key="1">
    <source>
        <dbReference type="ARBA" id="ARBA00004651"/>
    </source>
</evidence>
<keyword evidence="7 8" id="KW-0472">Membrane</keyword>
<dbReference type="GO" id="GO:0005886">
    <property type="term" value="C:plasma membrane"/>
    <property type="evidence" value="ECO:0007669"/>
    <property type="project" value="UniProtKB-SubCell"/>
</dbReference>
<dbReference type="GO" id="GO:0008982">
    <property type="term" value="F:protein-N(PI)-phosphohistidine-sugar phosphotransferase activity"/>
    <property type="evidence" value="ECO:0007669"/>
    <property type="project" value="InterPro"/>
</dbReference>
<name>A0A0B9FUM7_9GAMM</name>
<feature type="transmembrane region" description="Helical" evidence="8">
    <location>
        <begin position="89"/>
        <end position="110"/>
    </location>
</feature>
<organism evidence="10 11">
    <name type="scientific">Photobacterium gaetbulicola</name>
    <dbReference type="NCBI Taxonomy" id="1295392"/>
    <lineage>
        <taxon>Bacteria</taxon>
        <taxon>Pseudomonadati</taxon>
        <taxon>Pseudomonadota</taxon>
        <taxon>Gammaproteobacteria</taxon>
        <taxon>Vibrionales</taxon>
        <taxon>Vibrionaceae</taxon>
        <taxon>Photobacterium</taxon>
    </lineage>
</organism>
<evidence type="ECO:0000256" key="8">
    <source>
        <dbReference type="SAM" id="Phobius"/>
    </source>
</evidence>
<comment type="caution">
    <text evidence="10">The sequence shown here is derived from an EMBL/GenBank/DDBJ whole genome shotgun (WGS) entry which is preliminary data.</text>
</comment>
<evidence type="ECO:0000256" key="3">
    <source>
        <dbReference type="ARBA" id="ARBA00022475"/>
    </source>
</evidence>
<dbReference type="Proteomes" id="UP000031278">
    <property type="component" value="Unassembled WGS sequence"/>
</dbReference>
<dbReference type="InterPro" id="IPR003352">
    <property type="entry name" value="PTS_EIIC"/>
</dbReference>
<evidence type="ECO:0000313" key="11">
    <source>
        <dbReference type="Proteomes" id="UP000031278"/>
    </source>
</evidence>
<dbReference type="GO" id="GO:0009401">
    <property type="term" value="P:phosphoenolpyruvate-dependent sugar phosphotransferase system"/>
    <property type="evidence" value="ECO:0007669"/>
    <property type="project" value="InterPro"/>
</dbReference>
<evidence type="ECO:0000256" key="7">
    <source>
        <dbReference type="ARBA" id="ARBA00023136"/>
    </source>
</evidence>
<evidence type="ECO:0000313" key="10">
    <source>
        <dbReference type="EMBL" id="KHT60238.1"/>
    </source>
</evidence>
<feature type="domain" description="Phosphotransferase system EIIC" evidence="9">
    <location>
        <begin position="29"/>
        <end position="326"/>
    </location>
</feature>
<dbReference type="PANTHER" id="PTHR40063">
    <property type="entry name" value="MEMBRANE PROTEIN-RELATED"/>
    <property type="match status" value="1"/>
</dbReference>
<accession>A0A0B9FUM7</accession>
<dbReference type="PANTHER" id="PTHR40063:SF1">
    <property type="entry name" value="MEMBRANE PROTEIN"/>
    <property type="match status" value="1"/>
</dbReference>
<dbReference type="AlphaFoldDB" id="A0A0B9FUM7"/>
<proteinExistence type="predicted"/>
<sequence length="340" mass="34927">MEILMGVAALLGALCLFSLFSFKAPNGSAAMSGLADAAIATFLVEAIHKYVMGDLLEIGYLAEFGNMVGAMGGIAAATLVMLRMGVQPVYAIVTGLAMANLGILEGFIVGYLFSFAAPLFKKYLPEGVDVILGVLTLAPLARLVGIFISPGLEVLMGTLASMITEATLLSPIAMGFLLGGLIKMVCTSPLSSMALTAMLGLTGLPMGIAAMACVGGSFTNGYIFHSLKLGKSSNTISVMLEPLTQAHIVTRNPVPIFMSNFIGGALAGVIAAYFGIINDAPGSAAPIPGLLASIAFNEPHTLLMATVAAAIAGLVGGIIGHRLYSKLLAERIPLQQFANG</sequence>
<dbReference type="EMBL" id="JWLZ01000209">
    <property type="protein sequence ID" value="KHT60238.1"/>
    <property type="molecule type" value="Genomic_DNA"/>
</dbReference>
<evidence type="ECO:0000256" key="2">
    <source>
        <dbReference type="ARBA" id="ARBA00022448"/>
    </source>
</evidence>
<gene>
    <name evidence="10" type="ORF">RJ45_23710</name>
</gene>
<keyword evidence="5 8" id="KW-0812">Transmembrane</keyword>
<feature type="transmembrane region" description="Helical" evidence="8">
    <location>
        <begin position="61"/>
        <end position="82"/>
    </location>
</feature>
<keyword evidence="2" id="KW-0813">Transport</keyword>
<evidence type="ECO:0000256" key="5">
    <source>
        <dbReference type="ARBA" id="ARBA00022692"/>
    </source>
</evidence>
<keyword evidence="6 8" id="KW-1133">Transmembrane helix</keyword>
<protein>
    <submittedName>
        <fullName evidence="10">Transcriptional regulator</fullName>
    </submittedName>
</protein>
<comment type="subcellular location">
    <subcellularLocation>
        <location evidence="1">Cell membrane</location>
        <topology evidence="1">Multi-pass membrane protein</topology>
    </subcellularLocation>
</comment>
<evidence type="ECO:0000256" key="6">
    <source>
        <dbReference type="ARBA" id="ARBA00022989"/>
    </source>
</evidence>
<evidence type="ECO:0000256" key="4">
    <source>
        <dbReference type="ARBA" id="ARBA00022597"/>
    </source>
</evidence>
<dbReference type="RefSeq" id="WP_039468555.1">
    <property type="nucleotide sequence ID" value="NZ_JWLZ01000209.1"/>
</dbReference>
<feature type="transmembrane region" description="Helical" evidence="8">
    <location>
        <begin position="130"/>
        <end position="152"/>
    </location>
</feature>